<feature type="region of interest" description="Disordered" evidence="1">
    <location>
        <begin position="46"/>
        <end position="69"/>
    </location>
</feature>
<dbReference type="OrthoDB" id="2587928at2759"/>
<sequence>MEPIRSSRRVIVTLVESLFSTILSQQPSGAHPLWHARTARGSLQPEVESEPFGVGPGSKASEGVAGREMTRHIISCGSRGM</sequence>
<protein>
    <submittedName>
        <fullName evidence="2">BZ3500_MvSof-1268-A1-R1_Chr7-1g09396 protein</fullName>
    </submittedName>
</protein>
<evidence type="ECO:0000313" key="3">
    <source>
        <dbReference type="Proteomes" id="UP000249723"/>
    </source>
</evidence>
<dbReference type="EMBL" id="FMWP01000127">
    <property type="protein sequence ID" value="SDA03361.1"/>
    <property type="molecule type" value="Genomic_DNA"/>
</dbReference>
<keyword evidence="3" id="KW-1185">Reference proteome</keyword>
<organism evidence="2 3">
    <name type="scientific">Microbotryum saponariae</name>
    <dbReference type="NCBI Taxonomy" id="289078"/>
    <lineage>
        <taxon>Eukaryota</taxon>
        <taxon>Fungi</taxon>
        <taxon>Dikarya</taxon>
        <taxon>Basidiomycota</taxon>
        <taxon>Pucciniomycotina</taxon>
        <taxon>Microbotryomycetes</taxon>
        <taxon>Microbotryales</taxon>
        <taxon>Microbotryaceae</taxon>
        <taxon>Microbotryum</taxon>
    </lineage>
</organism>
<gene>
    <name evidence="2" type="ORF">BZ3500_MVSOF-1268-A1-R1_CHR7-1G09396</name>
</gene>
<evidence type="ECO:0000313" key="2">
    <source>
        <dbReference type="EMBL" id="SDA03361.1"/>
    </source>
</evidence>
<accession>A0A2X0L950</accession>
<reference evidence="3" key="1">
    <citation type="submission" date="2016-10" db="EMBL/GenBank/DDBJ databases">
        <authorList>
            <person name="Jeantristanb JTB J.-T."/>
            <person name="Ricardo R."/>
        </authorList>
    </citation>
    <scope>NUCLEOTIDE SEQUENCE [LARGE SCALE GENOMIC DNA]</scope>
</reference>
<dbReference type="Proteomes" id="UP000249723">
    <property type="component" value="Unassembled WGS sequence"/>
</dbReference>
<dbReference type="AlphaFoldDB" id="A0A2X0L950"/>
<evidence type="ECO:0000256" key="1">
    <source>
        <dbReference type="SAM" id="MobiDB-lite"/>
    </source>
</evidence>
<name>A0A2X0L950_9BASI</name>
<proteinExistence type="predicted"/>